<dbReference type="SUPFAM" id="SSF51445">
    <property type="entry name" value="(Trans)glycosidases"/>
    <property type="match status" value="1"/>
</dbReference>
<keyword evidence="3" id="KW-0808">Transferase</keyword>
<dbReference type="SUPFAM" id="SSF53756">
    <property type="entry name" value="UDP-Glycosyltransferase/glycogen phosphorylase"/>
    <property type="match status" value="1"/>
</dbReference>
<comment type="subcellular location">
    <subcellularLocation>
        <location evidence="1">Plastid</location>
        <location evidence="1">Amyloplast</location>
    </subcellularLocation>
</comment>
<dbReference type="EMBL" id="JAPFFF010000001">
    <property type="protein sequence ID" value="KAK8899674.1"/>
    <property type="molecule type" value="Genomic_DNA"/>
</dbReference>
<feature type="compositionally biased region" description="Basic and acidic residues" evidence="5">
    <location>
        <begin position="1639"/>
        <end position="1678"/>
    </location>
</feature>
<keyword evidence="4" id="KW-0035">Amyloplast</keyword>
<gene>
    <name evidence="8" type="ORF">M9Y10_001996</name>
</gene>
<dbReference type="PANTHER" id="PTHR45825:SF11">
    <property type="entry name" value="ALPHA AMYLASE DOMAIN-CONTAINING PROTEIN"/>
    <property type="match status" value="1"/>
</dbReference>
<proteinExistence type="predicted"/>
<dbReference type="InterPro" id="IPR001296">
    <property type="entry name" value="Glyco_trans_1"/>
</dbReference>
<dbReference type="Pfam" id="PF08323">
    <property type="entry name" value="Glyco_transf_5"/>
    <property type="match status" value="1"/>
</dbReference>
<comment type="caution">
    <text evidence="8">The sequence shown here is derived from an EMBL/GenBank/DDBJ whole genome shotgun (WGS) entry which is preliminary data.</text>
</comment>
<protein>
    <submittedName>
        <fullName evidence="8">Uncharacterized protein</fullName>
    </submittedName>
</protein>
<dbReference type="Pfam" id="PF00534">
    <property type="entry name" value="Glycos_transf_1"/>
    <property type="match status" value="1"/>
</dbReference>
<name>A0ABR2L8N6_9EUKA</name>
<keyword evidence="9" id="KW-1185">Reference proteome</keyword>
<evidence type="ECO:0000313" key="8">
    <source>
        <dbReference type="EMBL" id="KAK8899674.1"/>
    </source>
</evidence>
<dbReference type="Gene3D" id="3.40.50.2000">
    <property type="entry name" value="Glycogen Phosphorylase B"/>
    <property type="match status" value="2"/>
</dbReference>
<evidence type="ECO:0000256" key="5">
    <source>
        <dbReference type="SAM" id="MobiDB-lite"/>
    </source>
</evidence>
<dbReference type="InterPro" id="IPR017853">
    <property type="entry name" value="GH"/>
</dbReference>
<evidence type="ECO:0000256" key="2">
    <source>
        <dbReference type="ARBA" id="ARBA00022676"/>
    </source>
</evidence>
<evidence type="ECO:0000313" key="9">
    <source>
        <dbReference type="Proteomes" id="UP001470230"/>
    </source>
</evidence>
<accession>A0ABR2L8N6</accession>
<feature type="domain" description="Glycosyl transferase family 1" evidence="6">
    <location>
        <begin position="1410"/>
        <end position="1569"/>
    </location>
</feature>
<dbReference type="Proteomes" id="UP001470230">
    <property type="component" value="Unassembled WGS sequence"/>
</dbReference>
<dbReference type="Gene3D" id="3.20.20.80">
    <property type="entry name" value="Glycosidases"/>
    <property type="match status" value="1"/>
</dbReference>
<sequence length="1712" mass="194359">MNASIFSYKQPLFNPCEQDFPQFIELEPANVTIPISLSILDLLNNYNFSEGNNQTLQSLLDDMVKSPSYFFPDASLVFDRSNWLSSFVPDDNSYHKLNWSSLILQIHISLINKVGYSKIAETLKSRSRGPSFDFSHQQTIKSYRGSNMVYNQQDHKDPNVELLSEHQAPQFMKHDRSTGSFKLNQNRCIGSFNAAKKPSVGPAPESFQSLSVSPIQRENKRVTNDISKNISLEVHPFLNIQFNCSLESSFFKSIVLAVSAHGSLDAALGCLIAQEYSKELKEVDIQISELSDPSPVFANYYENITRCLLDQNIENTIIREAAEDDVSSALKKISSLMPFAFVPHSRMFVESIVAPLCYHENTMFAEEAIEIYTTLINGHNWDLHKTEVSTAETRLTFRAPKDTTLTENTLILLAVPMNESNNENKNEGNVYFTSLRINNHTAYYQPFTAGFYDYCYARITPNGEYEIDQSLPSGRYVVLPSGARKEIIHEMCAFDEKESISFYTLAEHLKTLATSGVTAVHLIGAIERAALHRMTSVTDHSAINRKAGGMEGFREFCEKAKSLKIRVCVDFTPLISIHNWSRKYAPFQVLKVDEEGVYKTAQITNTELMLLNMRSTQFWDLLTNELIDLCRKTGISGFYLGNVNDWDYVYPRDIRELLRVDPDGELHYYSKNIIEGSVVLESPKTSRCGISTHYTKCNPFLSNLMRKLWSVQPDAFVWMKAETSLQRFVIESGIIPQNNDLSKVMNTSIDHCLHTDDLSQITVMKNFKKFYKKRAEELPQNSLIISSYGSITDGPFKTEFEGISLAIDILVFLTDVPLISGCLDSAMSVPSAYDVNRPRRKARKWSPQSNKFQEYLSTKVASIRGTPEWILNGDCSILPVAYDSSPLEAVLAFARTDNRTNHCALICTSFYTKDLIFEVYAKDIPFFQDKNIEAETVIRMKPLLGSQTTETSFYGFKEVTQDGASFFLDIERFSICVYEIDLIKPPIPPTISRILMENVYTRLQRAISFHSIPVLAHNLIFNSVSNLIEKKDISVNEIAQLVKSLPEDPELYLTFREALFFATRYIREKIKIKGKGNQLTLKKLIDDNEIEERENSVLNVLTLMKDDKTTNFISKFGQDVMEANKLGPIMFIAPELGPFSKVGGLSTMVWELAKELVALGLDIHVVSPYYNISPNGEQNEYLAKYGVEYKFKMDVYVPSKAEVGVYYGLIDGVKCWFLRHYSYFAAPYQTGSTSFRLQTLVLMGKAPLELCCQTSLIPSLFITNDWMTGLTAAYGRHSFGTVFNGSKFMHIFHNLGAGYAGKLWPNDGDTGSLHYIHQLPDQLIVDPFDHSFDPSLCALLASDQWATVSKKYRDELLEGSSYNYFLKNFPEPFAYSNGIRVNERLAELEQLHMNHKQAKEAIQKKYFGQADDSKCVFVFVGRIVEQKGVYLIVDTFEELNKKFNEKLQFIVGGQAAADDITYGLPCTQKMLDLKQRFPNNFWADPSKFFTDGLLCDLGADYMLIPSLFEPSGIVQQESFICGTPVIAFRTGGLADTVFEYDREKKTGNGLVFWSHRHDDFKMAMDRAYSLFLDKDEYAILRDNASKSVLSTEKVAREWAREFSRLFLKIYMPDQNNENYQPKIPESEIRRMKEEEEAKKIAAEAEKKAKEDAEERERLKAQKLAKKAESEEKSPKPETTKTTPASESASPSNSASKPQSTTASKTTNKKDKS</sequence>
<dbReference type="PANTHER" id="PTHR45825">
    <property type="entry name" value="GRANULE-BOUND STARCH SYNTHASE 1, CHLOROPLASTIC/AMYLOPLASTIC"/>
    <property type="match status" value="1"/>
</dbReference>
<reference evidence="8 9" key="1">
    <citation type="submission" date="2024-04" db="EMBL/GenBank/DDBJ databases">
        <title>Tritrichomonas musculus Genome.</title>
        <authorList>
            <person name="Alves-Ferreira E."/>
            <person name="Grigg M."/>
            <person name="Lorenzi H."/>
            <person name="Galac M."/>
        </authorList>
    </citation>
    <scope>NUCLEOTIDE SEQUENCE [LARGE SCALE GENOMIC DNA]</scope>
    <source>
        <strain evidence="8 9">EAF2021</strain>
    </source>
</reference>
<feature type="compositionally biased region" description="Low complexity" evidence="5">
    <location>
        <begin position="1679"/>
        <end position="1700"/>
    </location>
</feature>
<evidence type="ECO:0000259" key="7">
    <source>
        <dbReference type="Pfam" id="PF08323"/>
    </source>
</evidence>
<dbReference type="CDD" id="cd03791">
    <property type="entry name" value="GT5_Glycogen_synthase_DULL1-like"/>
    <property type="match status" value="1"/>
</dbReference>
<dbReference type="InterPro" id="IPR013534">
    <property type="entry name" value="Starch_synth_cat_dom"/>
</dbReference>
<keyword evidence="2" id="KW-0328">Glycosyltransferase</keyword>
<evidence type="ECO:0000256" key="1">
    <source>
        <dbReference type="ARBA" id="ARBA00004602"/>
    </source>
</evidence>
<organism evidence="8 9">
    <name type="scientific">Tritrichomonas musculus</name>
    <dbReference type="NCBI Taxonomy" id="1915356"/>
    <lineage>
        <taxon>Eukaryota</taxon>
        <taxon>Metamonada</taxon>
        <taxon>Parabasalia</taxon>
        <taxon>Tritrichomonadida</taxon>
        <taxon>Tritrichomonadidae</taxon>
        <taxon>Tritrichomonas</taxon>
    </lineage>
</organism>
<evidence type="ECO:0000256" key="3">
    <source>
        <dbReference type="ARBA" id="ARBA00022679"/>
    </source>
</evidence>
<dbReference type="CDD" id="cd00551">
    <property type="entry name" value="AmyAc_family"/>
    <property type="match status" value="1"/>
</dbReference>
<feature type="domain" description="Starch synthase catalytic" evidence="7">
    <location>
        <begin position="1129"/>
        <end position="1360"/>
    </location>
</feature>
<feature type="region of interest" description="Disordered" evidence="5">
    <location>
        <begin position="1639"/>
        <end position="1712"/>
    </location>
</feature>
<evidence type="ECO:0000259" key="6">
    <source>
        <dbReference type="Pfam" id="PF00534"/>
    </source>
</evidence>
<evidence type="ECO:0000256" key="4">
    <source>
        <dbReference type="ARBA" id="ARBA00023234"/>
    </source>
</evidence>
<keyword evidence="4" id="KW-0934">Plastid</keyword>